<accession>A0ABX5WV20</accession>
<protein>
    <submittedName>
        <fullName evidence="3">BolA family transcriptional regulator</fullName>
    </submittedName>
</protein>
<comment type="similarity">
    <text evidence="1 2">Belongs to the BolA/IbaG family.</text>
</comment>
<evidence type="ECO:0000313" key="3">
    <source>
        <dbReference type="EMBL" id="QDO82947.1"/>
    </source>
</evidence>
<evidence type="ECO:0000256" key="1">
    <source>
        <dbReference type="ARBA" id="ARBA00005578"/>
    </source>
</evidence>
<dbReference type="InterPro" id="IPR036065">
    <property type="entry name" value="BolA-like_sf"/>
</dbReference>
<dbReference type="PANTHER" id="PTHR46229">
    <property type="entry name" value="BOLA TRANSCRIPTION REGULATOR"/>
    <property type="match status" value="1"/>
</dbReference>
<gene>
    <name evidence="3" type="ORF">FM037_06540</name>
</gene>
<dbReference type="InterPro" id="IPR050961">
    <property type="entry name" value="BolA/IbaG_stress_morph_reg"/>
</dbReference>
<dbReference type="SUPFAM" id="SSF82657">
    <property type="entry name" value="BolA-like"/>
    <property type="match status" value="1"/>
</dbReference>
<evidence type="ECO:0000256" key="2">
    <source>
        <dbReference type="RuleBase" id="RU003860"/>
    </source>
</evidence>
<dbReference type="RefSeq" id="WP_144045332.1">
    <property type="nucleotide sequence ID" value="NZ_CP041614.1"/>
</dbReference>
<dbReference type="EMBL" id="CP041614">
    <property type="protein sequence ID" value="QDO82947.1"/>
    <property type="molecule type" value="Genomic_DNA"/>
</dbReference>
<dbReference type="Gene3D" id="3.30.300.90">
    <property type="entry name" value="BolA-like"/>
    <property type="match status" value="1"/>
</dbReference>
<sequence length="99" mass="10924">MSVEQLITEKLTAALSPSHLEVINESNNHHVPPNSETHFKVIITSAAFEGKRLLGRHRAVNEALADEFANGLHALSMHTFTPEEWLVESNVPDSPKCKG</sequence>
<dbReference type="Pfam" id="PF01722">
    <property type="entry name" value="BolA"/>
    <property type="match status" value="1"/>
</dbReference>
<organism evidence="3 4">
    <name type="scientific">Shewanella psychropiezotolerans</name>
    <dbReference type="NCBI Taxonomy" id="2593655"/>
    <lineage>
        <taxon>Bacteria</taxon>
        <taxon>Pseudomonadati</taxon>
        <taxon>Pseudomonadota</taxon>
        <taxon>Gammaproteobacteria</taxon>
        <taxon>Alteromonadales</taxon>
        <taxon>Shewanellaceae</taxon>
        <taxon>Shewanella</taxon>
    </lineage>
</organism>
<dbReference type="PANTHER" id="PTHR46229:SF2">
    <property type="entry name" value="BOLA-LIKE PROTEIN 1"/>
    <property type="match status" value="1"/>
</dbReference>
<keyword evidence="4" id="KW-1185">Reference proteome</keyword>
<dbReference type="InterPro" id="IPR002634">
    <property type="entry name" value="BolA"/>
</dbReference>
<dbReference type="Proteomes" id="UP000315947">
    <property type="component" value="Chromosome"/>
</dbReference>
<reference evidence="3 4" key="1">
    <citation type="submission" date="2019-07" db="EMBL/GenBank/DDBJ databases">
        <title>Shewanella sp. YLB-06 whole genomic sequence.</title>
        <authorList>
            <person name="Yu L."/>
        </authorList>
    </citation>
    <scope>NUCLEOTIDE SEQUENCE [LARGE SCALE GENOMIC DNA]</scope>
    <source>
        <strain evidence="3 4">YLB-06</strain>
    </source>
</reference>
<dbReference type="PIRSF" id="PIRSF003113">
    <property type="entry name" value="BolA"/>
    <property type="match status" value="1"/>
</dbReference>
<name>A0ABX5WV20_9GAMM</name>
<evidence type="ECO:0000313" key="4">
    <source>
        <dbReference type="Proteomes" id="UP000315947"/>
    </source>
</evidence>
<proteinExistence type="inferred from homology"/>